<dbReference type="InterPro" id="IPR011009">
    <property type="entry name" value="Kinase-like_dom_sf"/>
</dbReference>
<sequence length="402" mass="46444">MPSCGPSPGCGFKHEMLRELESARWYHGMLPREDIQQLLTEDGHFLVRQSEVKIGEGLKTILSVRWNGKFRHFVISHEDGRFFIEKYQFDSISDLIRFYTMKKKPITRRTGALIVYGVPKQPWELHHDQVKLGRLIAEGGFGGIYEALVKINGRSIKAAVKVHKGRALDKEIIKNICNEARIMRRYSHPNIVRLYGVAVGRDPIMVVMEHVKDGALDSYLVKRGRWLCISEKVRMCLDAASGLEYLHKMGCIHRDVSARNCLVQKMRIKISDFGLSREITNNEEKYKLTNLKQKLPIRWLAPETLMNATYTTKSDVFSYGILLWEIFMDAAEPYFGMTIAEVNEQVKSGYRMPPPECMPKPIQKVMCVYCFVENPEERLSMKEIHEYLVNEYGSLQSEVKDM</sequence>
<dbReference type="PROSITE" id="PS50001">
    <property type="entry name" value="SH2"/>
    <property type="match status" value="1"/>
</dbReference>
<keyword evidence="5 8" id="KW-0829">Tyrosine-protein kinase</keyword>
<dbReference type="PROSITE" id="PS00109">
    <property type="entry name" value="PROTEIN_KINASE_TYR"/>
    <property type="match status" value="1"/>
</dbReference>
<keyword evidence="4 8" id="KW-0067">ATP-binding</keyword>
<dbReference type="InterPro" id="IPR008266">
    <property type="entry name" value="Tyr_kinase_AS"/>
</dbReference>
<feature type="domain" description="SH2" evidence="9">
    <location>
        <begin position="25"/>
        <end position="118"/>
    </location>
</feature>
<dbReference type="FunFam" id="3.30.505.10:FF:000051">
    <property type="entry name" value="Tyrosine-protein kinase"/>
    <property type="match status" value="1"/>
</dbReference>
<dbReference type="PRINTS" id="PR00401">
    <property type="entry name" value="SH2DOMAIN"/>
</dbReference>
<dbReference type="CDD" id="cd00192">
    <property type="entry name" value="PTKc"/>
    <property type="match status" value="1"/>
</dbReference>
<keyword evidence="11" id="KW-1185">Reference proteome</keyword>
<reference evidence="12" key="1">
    <citation type="submission" date="2022-11" db="UniProtKB">
        <authorList>
            <consortium name="WormBaseParasite"/>
        </authorList>
    </citation>
    <scope>IDENTIFICATION</scope>
</reference>
<dbReference type="PRINTS" id="PR00109">
    <property type="entry name" value="TYRKINASE"/>
</dbReference>
<dbReference type="InterPro" id="IPR050198">
    <property type="entry name" value="Non-receptor_tyrosine_kinases"/>
</dbReference>
<dbReference type="InterPro" id="IPR000980">
    <property type="entry name" value="SH2"/>
</dbReference>
<dbReference type="InterPro" id="IPR001245">
    <property type="entry name" value="Ser-Thr/Tyr_kinase_cat_dom"/>
</dbReference>
<keyword evidence="7" id="KW-0727">SH2 domain</keyword>
<evidence type="ECO:0000256" key="7">
    <source>
        <dbReference type="PROSITE-ProRule" id="PRU00191"/>
    </source>
</evidence>
<dbReference type="AlphaFoldDB" id="A0A915ADR3"/>
<dbReference type="Gene3D" id="1.10.510.10">
    <property type="entry name" value="Transferase(Phosphotransferase) domain 1"/>
    <property type="match status" value="1"/>
</dbReference>
<accession>A0A915ADR3</accession>
<proteinExistence type="inferred from homology"/>
<dbReference type="CDD" id="cd10361">
    <property type="entry name" value="SH2_Fps_family"/>
    <property type="match status" value="1"/>
</dbReference>
<evidence type="ECO:0000256" key="6">
    <source>
        <dbReference type="ARBA" id="ARBA00051245"/>
    </source>
</evidence>
<keyword evidence="2 8" id="KW-0547">Nucleotide-binding</keyword>
<dbReference type="WBParaSite" id="PgR006_g078_t05">
    <property type="protein sequence ID" value="PgR006_g078_t05"/>
    <property type="gene ID" value="PgR006_g078"/>
</dbReference>
<evidence type="ECO:0000259" key="9">
    <source>
        <dbReference type="PROSITE" id="PS50001"/>
    </source>
</evidence>
<dbReference type="InterPro" id="IPR035849">
    <property type="entry name" value="Fes/Fps/Fer_SH2"/>
</dbReference>
<dbReference type="InterPro" id="IPR000719">
    <property type="entry name" value="Prot_kinase_dom"/>
</dbReference>
<dbReference type="GO" id="GO:0004715">
    <property type="term" value="F:non-membrane spanning protein tyrosine kinase activity"/>
    <property type="evidence" value="ECO:0007669"/>
    <property type="project" value="UniProtKB-EC"/>
</dbReference>
<dbReference type="Gene3D" id="3.30.505.10">
    <property type="entry name" value="SH2 domain"/>
    <property type="match status" value="1"/>
</dbReference>
<evidence type="ECO:0000259" key="10">
    <source>
        <dbReference type="PROSITE" id="PS50011"/>
    </source>
</evidence>
<dbReference type="SUPFAM" id="SSF55550">
    <property type="entry name" value="SH2 domain"/>
    <property type="match status" value="1"/>
</dbReference>
<organism evidence="11 12">
    <name type="scientific">Parascaris univalens</name>
    <name type="common">Nematode worm</name>
    <dbReference type="NCBI Taxonomy" id="6257"/>
    <lineage>
        <taxon>Eukaryota</taxon>
        <taxon>Metazoa</taxon>
        <taxon>Ecdysozoa</taxon>
        <taxon>Nematoda</taxon>
        <taxon>Chromadorea</taxon>
        <taxon>Rhabditida</taxon>
        <taxon>Spirurina</taxon>
        <taxon>Ascaridomorpha</taxon>
        <taxon>Ascaridoidea</taxon>
        <taxon>Ascarididae</taxon>
        <taxon>Parascaris</taxon>
    </lineage>
</organism>
<dbReference type="SMART" id="SM00252">
    <property type="entry name" value="SH2"/>
    <property type="match status" value="1"/>
</dbReference>
<evidence type="ECO:0000256" key="1">
    <source>
        <dbReference type="ARBA" id="ARBA00022679"/>
    </source>
</evidence>
<evidence type="ECO:0000313" key="11">
    <source>
        <dbReference type="Proteomes" id="UP000887569"/>
    </source>
</evidence>
<evidence type="ECO:0000256" key="4">
    <source>
        <dbReference type="ARBA" id="ARBA00022840"/>
    </source>
</evidence>
<keyword evidence="3 8" id="KW-0418">Kinase</keyword>
<dbReference type="PROSITE" id="PS50011">
    <property type="entry name" value="PROTEIN_KINASE_DOM"/>
    <property type="match status" value="1"/>
</dbReference>
<evidence type="ECO:0000256" key="8">
    <source>
        <dbReference type="RuleBase" id="RU362096"/>
    </source>
</evidence>
<dbReference type="Proteomes" id="UP000887569">
    <property type="component" value="Unplaced"/>
</dbReference>
<dbReference type="GO" id="GO:0005524">
    <property type="term" value="F:ATP binding"/>
    <property type="evidence" value="ECO:0007669"/>
    <property type="project" value="UniProtKB-KW"/>
</dbReference>
<comment type="catalytic activity">
    <reaction evidence="6 8">
        <text>L-tyrosyl-[protein] + ATP = O-phospho-L-tyrosyl-[protein] + ADP + H(+)</text>
        <dbReference type="Rhea" id="RHEA:10596"/>
        <dbReference type="Rhea" id="RHEA-COMP:10136"/>
        <dbReference type="Rhea" id="RHEA-COMP:20101"/>
        <dbReference type="ChEBI" id="CHEBI:15378"/>
        <dbReference type="ChEBI" id="CHEBI:30616"/>
        <dbReference type="ChEBI" id="CHEBI:46858"/>
        <dbReference type="ChEBI" id="CHEBI:61978"/>
        <dbReference type="ChEBI" id="CHEBI:456216"/>
        <dbReference type="EC" id="2.7.10.2"/>
    </reaction>
</comment>
<comment type="similarity">
    <text evidence="8">Belongs to the protein kinase superfamily. Tyr protein kinase family.</text>
</comment>
<keyword evidence="1 8" id="KW-0808">Transferase</keyword>
<evidence type="ECO:0000256" key="3">
    <source>
        <dbReference type="ARBA" id="ARBA00022777"/>
    </source>
</evidence>
<dbReference type="Pfam" id="PF07714">
    <property type="entry name" value="PK_Tyr_Ser-Thr"/>
    <property type="match status" value="1"/>
</dbReference>
<evidence type="ECO:0000313" key="12">
    <source>
        <dbReference type="WBParaSite" id="PgR006_g078_t05"/>
    </source>
</evidence>
<dbReference type="SUPFAM" id="SSF56112">
    <property type="entry name" value="Protein kinase-like (PK-like)"/>
    <property type="match status" value="1"/>
</dbReference>
<dbReference type="EC" id="2.7.10.2" evidence="8"/>
<evidence type="ECO:0000256" key="5">
    <source>
        <dbReference type="ARBA" id="ARBA00023137"/>
    </source>
</evidence>
<dbReference type="PANTHER" id="PTHR24418">
    <property type="entry name" value="TYROSINE-PROTEIN KINASE"/>
    <property type="match status" value="1"/>
</dbReference>
<protein>
    <recommendedName>
        <fullName evidence="8">Tyrosine-protein kinase</fullName>
        <ecNumber evidence="8">2.7.10.2</ecNumber>
    </recommendedName>
</protein>
<dbReference type="InterPro" id="IPR036860">
    <property type="entry name" value="SH2_dom_sf"/>
</dbReference>
<feature type="domain" description="Protein kinase" evidence="10">
    <location>
        <begin position="130"/>
        <end position="388"/>
    </location>
</feature>
<evidence type="ECO:0000256" key="2">
    <source>
        <dbReference type="ARBA" id="ARBA00022741"/>
    </source>
</evidence>
<name>A0A915ADR3_PARUN</name>
<dbReference type="Pfam" id="PF00017">
    <property type="entry name" value="SH2"/>
    <property type="match status" value="1"/>
</dbReference>